<gene>
    <name evidence="1" type="ORF">ACFFGN_19105</name>
</gene>
<dbReference type="Proteomes" id="UP001589890">
    <property type="component" value="Unassembled WGS sequence"/>
</dbReference>
<dbReference type="SUPFAM" id="SSF55961">
    <property type="entry name" value="Bet v1-like"/>
    <property type="match status" value="1"/>
</dbReference>
<name>A0ABV6QNI7_9ACTN</name>
<dbReference type="EMBL" id="JBHLTC010000023">
    <property type="protein sequence ID" value="MFC0626195.1"/>
    <property type="molecule type" value="Genomic_DNA"/>
</dbReference>
<sequence>MWKADYGIHLFRTKTSTTADYFVARGTYMTSLDCNGTKHGWAALSCITFVRRVIGPDNNHVGGAPQGGTVLKRHHRTAGRLDRGQGAKVVTRILPTGLVLANHARRADDRGVPLIDSDDQTVPITVQGRSRLTPAEAFERIVPVDLPSVFHAIWPFPGVARVENQTEPWDHVGPSRTPVFDDGSRATETLTEYVDGRSFAYELTQFTNVLGRLVYGVRGEWTFTPDGNGTLIRWCYEFKPRHGRAWILAGPFKPLWSRYMRSALKAILAQVAG</sequence>
<protein>
    <submittedName>
        <fullName evidence="1">SRPBCC family protein</fullName>
    </submittedName>
</protein>
<keyword evidence="2" id="KW-1185">Reference proteome</keyword>
<dbReference type="InterPro" id="IPR019587">
    <property type="entry name" value="Polyketide_cyclase/dehydratase"/>
</dbReference>
<dbReference type="InterPro" id="IPR023393">
    <property type="entry name" value="START-like_dom_sf"/>
</dbReference>
<proteinExistence type="predicted"/>
<dbReference type="Pfam" id="PF10604">
    <property type="entry name" value="Polyketide_cyc2"/>
    <property type="match status" value="1"/>
</dbReference>
<organism evidence="1 2">
    <name type="scientific">Kribbella deserti</name>
    <dbReference type="NCBI Taxonomy" id="1926257"/>
    <lineage>
        <taxon>Bacteria</taxon>
        <taxon>Bacillati</taxon>
        <taxon>Actinomycetota</taxon>
        <taxon>Actinomycetes</taxon>
        <taxon>Propionibacteriales</taxon>
        <taxon>Kribbellaceae</taxon>
        <taxon>Kribbella</taxon>
    </lineage>
</organism>
<dbReference type="Gene3D" id="3.30.530.20">
    <property type="match status" value="1"/>
</dbReference>
<evidence type="ECO:0000313" key="2">
    <source>
        <dbReference type="Proteomes" id="UP001589890"/>
    </source>
</evidence>
<reference evidence="1 2" key="1">
    <citation type="submission" date="2024-09" db="EMBL/GenBank/DDBJ databases">
        <authorList>
            <person name="Sun Q."/>
            <person name="Mori K."/>
        </authorList>
    </citation>
    <scope>NUCLEOTIDE SEQUENCE [LARGE SCALE GENOMIC DNA]</scope>
    <source>
        <strain evidence="1 2">CGMCC 1.15906</strain>
    </source>
</reference>
<accession>A0ABV6QNI7</accession>
<dbReference type="RefSeq" id="WP_380049400.1">
    <property type="nucleotide sequence ID" value="NZ_JBHLTC010000023.1"/>
</dbReference>
<evidence type="ECO:0000313" key="1">
    <source>
        <dbReference type="EMBL" id="MFC0626195.1"/>
    </source>
</evidence>
<comment type="caution">
    <text evidence="1">The sequence shown here is derived from an EMBL/GenBank/DDBJ whole genome shotgun (WGS) entry which is preliminary data.</text>
</comment>